<dbReference type="GO" id="GO:0009277">
    <property type="term" value="C:fungal-type cell wall"/>
    <property type="evidence" value="ECO:0007669"/>
    <property type="project" value="UniProtKB-ARBA"/>
</dbReference>
<dbReference type="Gene3D" id="1.20.1280.140">
    <property type="match status" value="1"/>
</dbReference>
<dbReference type="AlphaFoldDB" id="A0A2I2GEL1"/>
<evidence type="ECO:0000256" key="6">
    <source>
        <dbReference type="ARBA" id="ARBA00056563"/>
    </source>
</evidence>
<comment type="subcellular location">
    <subcellularLocation>
        <location evidence="1">Secreted</location>
        <location evidence="1">Cell wall</location>
    </subcellularLocation>
</comment>
<keyword evidence="2" id="KW-0134">Cell wall</keyword>
<dbReference type="VEuPathDB" id="FungiDB:P170DRAFT_509323"/>
<evidence type="ECO:0000313" key="11">
    <source>
        <dbReference type="Proteomes" id="UP000234275"/>
    </source>
</evidence>
<gene>
    <name evidence="10" type="ORF">P170DRAFT_509323</name>
</gene>
<comment type="function">
    <text evidence="6">Constitutive protein of the cell wall. Antigen target of host humoral immune response.</text>
</comment>
<dbReference type="RefSeq" id="XP_024706631.1">
    <property type="nucleotide sequence ID" value="XM_024854664.1"/>
</dbReference>
<evidence type="ECO:0000256" key="1">
    <source>
        <dbReference type="ARBA" id="ARBA00004191"/>
    </source>
</evidence>
<sequence length="179" mass="18575">MYISPRLPLLVLTLFTPFISSTPLLTTRDASAVQSDLAKIATDLRTLTTAVNGYTGGLTAALQIQTKESAVEDDINKAITDTNAASAFTASESSAITAALVGLEPDIDSSLTALVSKKSLFVSAGVVSIVQLDLNNLKTKTDSLSTALQNKATSTDKATIKSKTAELDAAFDSAIAAYA</sequence>
<dbReference type="OrthoDB" id="3485059at2759"/>
<dbReference type="Proteomes" id="UP000234275">
    <property type="component" value="Unassembled WGS sequence"/>
</dbReference>
<dbReference type="EMBL" id="MSFO01000003">
    <property type="protein sequence ID" value="PLB51329.1"/>
    <property type="molecule type" value="Genomic_DNA"/>
</dbReference>
<dbReference type="PANTHER" id="PTHR38123:SF1">
    <property type="entry name" value="HYDROPHOBIC SURFACE BINDING PROTEIN"/>
    <property type="match status" value="1"/>
</dbReference>
<keyword evidence="5" id="KW-0446">Lipid-binding</keyword>
<proteinExistence type="inferred from homology"/>
<evidence type="ECO:0000256" key="8">
    <source>
        <dbReference type="ARBA" id="ARBA00071527"/>
    </source>
</evidence>
<keyword evidence="4 9" id="KW-0732">Signal</keyword>
<dbReference type="Pfam" id="PF12296">
    <property type="entry name" value="HsbA"/>
    <property type="match status" value="1"/>
</dbReference>
<accession>A0A2I2GEL1</accession>
<dbReference type="GO" id="GO:0005576">
    <property type="term" value="C:extracellular region"/>
    <property type="evidence" value="ECO:0007669"/>
    <property type="project" value="TreeGrafter"/>
</dbReference>
<comment type="similarity">
    <text evidence="7">Belongs to the cell wall mannoprotein 1 family.</text>
</comment>
<evidence type="ECO:0000256" key="2">
    <source>
        <dbReference type="ARBA" id="ARBA00022512"/>
    </source>
</evidence>
<comment type="caution">
    <text evidence="10">The sequence shown here is derived from an EMBL/GenBank/DDBJ whole genome shotgun (WGS) entry which is preliminary data.</text>
</comment>
<dbReference type="GO" id="GO:0008289">
    <property type="term" value="F:lipid binding"/>
    <property type="evidence" value="ECO:0007669"/>
    <property type="project" value="UniProtKB-KW"/>
</dbReference>
<evidence type="ECO:0000256" key="9">
    <source>
        <dbReference type="SAM" id="SignalP"/>
    </source>
</evidence>
<dbReference type="GeneID" id="36562370"/>
<keyword evidence="11" id="KW-1185">Reference proteome</keyword>
<feature type="signal peptide" evidence="9">
    <location>
        <begin position="1"/>
        <end position="21"/>
    </location>
</feature>
<keyword evidence="3" id="KW-0964">Secreted</keyword>
<evidence type="ECO:0000256" key="5">
    <source>
        <dbReference type="ARBA" id="ARBA00023121"/>
    </source>
</evidence>
<reference evidence="10 11" key="1">
    <citation type="submission" date="2016-12" db="EMBL/GenBank/DDBJ databases">
        <title>The genomes of Aspergillus section Nigri reveals drivers in fungal speciation.</title>
        <authorList>
            <consortium name="DOE Joint Genome Institute"/>
            <person name="Vesth T.C."/>
            <person name="Nybo J."/>
            <person name="Theobald S."/>
            <person name="Brandl J."/>
            <person name="Frisvad J.C."/>
            <person name="Nielsen K.F."/>
            <person name="Lyhne E.K."/>
            <person name="Kogle M.E."/>
            <person name="Kuo A."/>
            <person name="Riley R."/>
            <person name="Clum A."/>
            <person name="Nolan M."/>
            <person name="Lipzen A."/>
            <person name="Salamov A."/>
            <person name="Henrissat B."/>
            <person name="Wiebenga A."/>
            <person name="De Vries R.P."/>
            <person name="Grigoriev I.V."/>
            <person name="Mortensen U.H."/>
            <person name="Andersen M.R."/>
            <person name="Baker S.E."/>
        </authorList>
    </citation>
    <scope>NUCLEOTIDE SEQUENCE [LARGE SCALE GENOMIC DNA]</scope>
    <source>
        <strain evidence="10 11">IBT 23096</strain>
    </source>
</reference>
<protein>
    <recommendedName>
        <fullName evidence="8">Cell wall mannoprotein 1</fullName>
    </recommendedName>
</protein>
<dbReference type="InterPro" id="IPR021054">
    <property type="entry name" value="Cell_wall_mannoprotein_1"/>
</dbReference>
<evidence type="ECO:0000256" key="7">
    <source>
        <dbReference type="ARBA" id="ARBA00060953"/>
    </source>
</evidence>
<name>A0A2I2GEL1_9EURO</name>
<feature type="chain" id="PRO_5014118501" description="Cell wall mannoprotein 1" evidence="9">
    <location>
        <begin position="22"/>
        <end position="179"/>
    </location>
</feature>
<evidence type="ECO:0000256" key="3">
    <source>
        <dbReference type="ARBA" id="ARBA00022525"/>
    </source>
</evidence>
<dbReference type="FunFam" id="1.20.1280.140:FF:000001">
    <property type="entry name" value="Cell wall serine-threonine-rich galactomannoprotein Mp1"/>
    <property type="match status" value="1"/>
</dbReference>
<evidence type="ECO:0000313" key="10">
    <source>
        <dbReference type="EMBL" id="PLB51329.1"/>
    </source>
</evidence>
<evidence type="ECO:0000256" key="4">
    <source>
        <dbReference type="ARBA" id="ARBA00022729"/>
    </source>
</evidence>
<organism evidence="10 11">
    <name type="scientific">Aspergillus steynii IBT 23096</name>
    <dbReference type="NCBI Taxonomy" id="1392250"/>
    <lineage>
        <taxon>Eukaryota</taxon>
        <taxon>Fungi</taxon>
        <taxon>Dikarya</taxon>
        <taxon>Ascomycota</taxon>
        <taxon>Pezizomycotina</taxon>
        <taxon>Eurotiomycetes</taxon>
        <taxon>Eurotiomycetidae</taxon>
        <taxon>Eurotiales</taxon>
        <taxon>Aspergillaceae</taxon>
        <taxon>Aspergillus</taxon>
        <taxon>Aspergillus subgen. Circumdati</taxon>
    </lineage>
</organism>
<dbReference type="PANTHER" id="PTHR38123">
    <property type="entry name" value="CELL WALL SERINE-THREONINE-RICH GALACTOMANNOPROTEIN MP1 (AFU_ORTHOLOGUE AFUA_4G03240)"/>
    <property type="match status" value="1"/>
</dbReference>